<dbReference type="EMBL" id="BLPF01000002">
    <property type="protein sequence ID" value="GFJ81800.1"/>
    <property type="molecule type" value="Genomic_DNA"/>
</dbReference>
<feature type="transmembrane region" description="Helical" evidence="1">
    <location>
        <begin position="402"/>
        <end position="420"/>
    </location>
</feature>
<feature type="transmembrane region" description="Helical" evidence="1">
    <location>
        <begin position="794"/>
        <end position="814"/>
    </location>
</feature>
<feature type="transmembrane region" description="Helical" evidence="1">
    <location>
        <begin position="835"/>
        <end position="861"/>
    </location>
</feature>
<feature type="transmembrane region" description="Helical" evidence="1">
    <location>
        <begin position="730"/>
        <end position="752"/>
    </location>
</feature>
<keyword evidence="1" id="KW-1133">Transmembrane helix</keyword>
<feature type="transmembrane region" description="Helical" evidence="1">
    <location>
        <begin position="256"/>
        <end position="276"/>
    </location>
</feature>
<comment type="caution">
    <text evidence="2">The sequence shown here is derived from an EMBL/GenBank/DDBJ whole genome shotgun (WGS) entry which is preliminary data.</text>
</comment>
<feature type="transmembrane region" description="Helical" evidence="1">
    <location>
        <begin position="12"/>
        <end position="36"/>
    </location>
</feature>
<evidence type="ECO:0000256" key="1">
    <source>
        <dbReference type="SAM" id="Phobius"/>
    </source>
</evidence>
<name>A0A6V8KEE4_9ACTN</name>
<sequence length="882" mass="93815">MRVLSRWRAPAARWAAVVPGLVLVVAALDVLAGLLLDSGYPSWTPPVRERPAHASPGAYAVYADRELGCRTLTLAVDGTELRAHYDLYLPARHPLVERVRRGEAESDVAAFVATQLGTVQGTLPSWPDPGHDSQRYTWNLAFHPPAIQPMAAGDCPAKYGVDLAHVHVPAHPTALAFDRDRLVVSTAEDGGPTRDRVVVSGVDVLFTDGERARTDHAGRVELDRGGDPLVLLLRDRGGAFAVADLAQTRLTVADELLGGLASGAPLAVLWWYLRTVRRERPPAGIDRLCRLAGAGFGLYVVSGAAAVLLTITDWYGLWRSGAIAAWSPAGPDGDWWAPDNGTSAIVLAAVAVLVGWPVALFVGGGRVVPGRRRHLYLLAAPAAAGVSIAAVALAAGVPDPPARVVVAGLGLAIFAGFRLLAAPVLRGATGHAVAGAATVAAVVLMLGELYAEPYGYASRVSEWAYFGLYLVVVGALLVAVVRLRLSGFRHAVVVAVAAAVGVWAAADALHTLLTPAPGFAYTVWSLLAEVDLVQSLVYWASLLALLAVLRALPLADHRLMRRAGLCFAVLTFYWTSEQLFYLPVSVAVGAAMTWWVLLPARPPDDDHLVLRAARIAVRLATFDRAAERARAEVVTDLRGAAGAANVDVVQRMKDYRELEAAVPVTPAGLTTRVPEGATAEGMRDTLSIGGWRHGWAAAGYGLLLGSPWIALDSWETASGWRTGGFHLVDLVGTTSWVVLQWPIMGFFFGYFYPYIRGRNGIFKGLAYLVTLVVPLLAYRAVLDQSDLWVNLLRWTLELTLFTLLLGLVAGDVLILKRLGLGWGHLLELHRKRVVLAGLSALVAAQAAVVAAVIAGVLPLALQEAGLGPDDTRPGTVTQGTGP</sequence>
<feature type="transmembrane region" description="Helical" evidence="1">
    <location>
        <begin position="764"/>
        <end position="782"/>
    </location>
</feature>
<proteinExistence type="predicted"/>
<reference evidence="2 3" key="1">
    <citation type="submission" date="2020-03" db="EMBL/GenBank/DDBJ databases">
        <title>Whole genome shotgun sequence of Phytohabitans houttuyneae NBRC 108639.</title>
        <authorList>
            <person name="Komaki H."/>
            <person name="Tamura T."/>
        </authorList>
    </citation>
    <scope>NUCLEOTIDE SEQUENCE [LARGE SCALE GENOMIC DNA]</scope>
    <source>
        <strain evidence="2 3">NBRC 108639</strain>
    </source>
</reference>
<evidence type="ECO:0000313" key="2">
    <source>
        <dbReference type="EMBL" id="GFJ81800.1"/>
    </source>
</evidence>
<reference evidence="2 3" key="2">
    <citation type="submission" date="2020-03" db="EMBL/GenBank/DDBJ databases">
        <authorList>
            <person name="Ichikawa N."/>
            <person name="Kimura A."/>
            <person name="Kitahashi Y."/>
            <person name="Uohara A."/>
        </authorList>
    </citation>
    <scope>NUCLEOTIDE SEQUENCE [LARGE SCALE GENOMIC DNA]</scope>
    <source>
        <strain evidence="2 3">NBRC 108639</strain>
    </source>
</reference>
<feature type="transmembrane region" description="Helical" evidence="1">
    <location>
        <begin position="492"/>
        <end position="512"/>
    </location>
</feature>
<organism evidence="2 3">
    <name type="scientific">Phytohabitans houttuyneae</name>
    <dbReference type="NCBI Taxonomy" id="1076126"/>
    <lineage>
        <taxon>Bacteria</taxon>
        <taxon>Bacillati</taxon>
        <taxon>Actinomycetota</taxon>
        <taxon>Actinomycetes</taxon>
        <taxon>Micromonosporales</taxon>
        <taxon>Micromonosporaceae</taxon>
    </lineage>
</organism>
<feature type="transmembrane region" description="Helical" evidence="1">
    <location>
        <begin position="463"/>
        <end position="485"/>
    </location>
</feature>
<dbReference type="AlphaFoldDB" id="A0A6V8KEE4"/>
<feature type="transmembrane region" description="Helical" evidence="1">
    <location>
        <begin position="288"/>
        <end position="311"/>
    </location>
</feature>
<evidence type="ECO:0000313" key="3">
    <source>
        <dbReference type="Proteomes" id="UP000482800"/>
    </source>
</evidence>
<keyword evidence="1" id="KW-0812">Transmembrane</keyword>
<feature type="transmembrane region" description="Helical" evidence="1">
    <location>
        <begin position="375"/>
        <end position="396"/>
    </location>
</feature>
<accession>A0A6V8KEE4</accession>
<keyword evidence="1" id="KW-0472">Membrane</keyword>
<feature type="transmembrane region" description="Helical" evidence="1">
    <location>
        <begin position="432"/>
        <end position="451"/>
    </location>
</feature>
<keyword evidence="3" id="KW-1185">Reference proteome</keyword>
<gene>
    <name evidence="2" type="ORF">Phou_059800</name>
</gene>
<protein>
    <submittedName>
        <fullName evidence="2">Uncharacterized protein</fullName>
    </submittedName>
</protein>
<feature type="transmembrane region" description="Helical" evidence="1">
    <location>
        <begin position="532"/>
        <end position="552"/>
    </location>
</feature>
<feature type="transmembrane region" description="Helical" evidence="1">
    <location>
        <begin position="580"/>
        <end position="598"/>
    </location>
</feature>
<feature type="transmembrane region" description="Helical" evidence="1">
    <location>
        <begin position="344"/>
        <end position="363"/>
    </location>
</feature>
<dbReference type="Proteomes" id="UP000482800">
    <property type="component" value="Unassembled WGS sequence"/>
</dbReference>